<comment type="subcellular location">
    <subcellularLocation>
        <location evidence="10">Cell membrane</location>
    </subcellularLocation>
</comment>
<dbReference type="STRING" id="561184.SAMN05216376_105250"/>
<dbReference type="GO" id="GO:0009245">
    <property type="term" value="P:lipid A biosynthetic process"/>
    <property type="evidence" value="ECO:0007669"/>
    <property type="project" value="TreeGrafter"/>
</dbReference>
<dbReference type="PATRIC" id="fig|1515334.3.peg.1081"/>
<keyword evidence="5 10" id="KW-0808">Transferase</keyword>
<dbReference type="Gene3D" id="3.40.50.2000">
    <property type="entry name" value="Glycogen Phosphorylase B"/>
    <property type="match status" value="1"/>
</dbReference>
<dbReference type="EC" id="2.4.99.12" evidence="3 10"/>
<evidence type="ECO:0000256" key="8">
    <source>
        <dbReference type="PIRSR" id="PIRSR639901-1"/>
    </source>
</evidence>
<feature type="site" description="Transition state stabilizer" evidence="9">
    <location>
        <position position="237"/>
    </location>
</feature>
<accession>A0A0B3SVL7</accession>
<comment type="catalytic activity">
    <reaction evidence="7 10">
        <text>lipid IVA (E. coli) + CMP-3-deoxy-beta-D-manno-octulosonate = alpha-Kdo-(2-&gt;6)-lipid IVA (E. coli) + CMP + H(+)</text>
        <dbReference type="Rhea" id="RHEA:28066"/>
        <dbReference type="ChEBI" id="CHEBI:15378"/>
        <dbReference type="ChEBI" id="CHEBI:58603"/>
        <dbReference type="ChEBI" id="CHEBI:60364"/>
        <dbReference type="ChEBI" id="CHEBI:60377"/>
        <dbReference type="ChEBI" id="CHEBI:85987"/>
        <dbReference type="EC" id="2.4.99.12"/>
    </reaction>
</comment>
<dbReference type="GO" id="GO:0009244">
    <property type="term" value="P:lipopolysaccharide core region biosynthetic process"/>
    <property type="evidence" value="ECO:0007669"/>
    <property type="project" value="UniProtKB-UniRule"/>
</dbReference>
<dbReference type="PANTHER" id="PTHR42755">
    <property type="entry name" value="3-DEOXY-MANNO-OCTULOSONATE CYTIDYLYLTRANSFERASE"/>
    <property type="match status" value="1"/>
</dbReference>
<sequence>MVTLVAQTGICSHITHPCQRPATGPIRKFGQLARATTGSTVFLYRLLLSLFAAGTLGRALRRGGIAAARSRLTPGTPVPGAHVWLHGASNGELASVRPLLERLIAARPDLHWLVTANTDTGVALAKRWDLPRVTARLAPLDLRGPTRRIMLGWQVRAHIVLEAELWPNRFITCPGPVLLLGARMSAGTARSWARLPKLARRTLNRVGFASAQDAASAERLADLGLPASARGPVVDLKAFYAPPAPVPDPGLDAALPRHLTWLAASTHEGDDQIALAAHKACLRDTPNLKLILAPRHPRRPDEIAEDARALGMTITRRSRGEDPAKAQVYLADTLGEMPLWYARAGRVFIGGTLSDRGGHTPYEPAAFGAALIHGPDTRNFTAAFSRLRGIALEITDADTLAGALAALQDPAEQEKSGSAACAALRQDSNLDALAKSVLMHLPPPVRT</sequence>
<comment type="similarity">
    <text evidence="10">Belongs to the glycosyltransferase group 1 family.</text>
</comment>
<dbReference type="GO" id="GO:0043842">
    <property type="term" value="F:Kdo transferase activity"/>
    <property type="evidence" value="ECO:0007669"/>
    <property type="project" value="UniProtKB-EC"/>
</dbReference>
<evidence type="ECO:0000256" key="3">
    <source>
        <dbReference type="ARBA" id="ARBA00012621"/>
    </source>
</evidence>
<dbReference type="InterPro" id="IPR039901">
    <property type="entry name" value="Kdotransferase"/>
</dbReference>
<keyword evidence="10" id="KW-0472">Membrane</keyword>
<comment type="function">
    <text evidence="1 10">Involved in lipopolysaccharide (LPS) biosynthesis. Catalyzes the transfer of 3-deoxy-D-manno-octulosonate (Kdo) residue(s) from CMP-Kdo to lipid IV(A), the tetraacyldisaccharide-1,4'-bisphosphate precursor of lipid A.</text>
</comment>
<evidence type="ECO:0000256" key="2">
    <source>
        <dbReference type="ARBA" id="ARBA00004713"/>
    </source>
</evidence>
<gene>
    <name evidence="12" type="ORF">OA50_01079</name>
</gene>
<organism evidence="12 13">
    <name type="scientific">Mameliella alba</name>
    <dbReference type="NCBI Taxonomy" id="561184"/>
    <lineage>
        <taxon>Bacteria</taxon>
        <taxon>Pseudomonadati</taxon>
        <taxon>Pseudomonadota</taxon>
        <taxon>Alphaproteobacteria</taxon>
        <taxon>Rhodobacterales</taxon>
        <taxon>Roseobacteraceae</taxon>
        <taxon>Mameliella</taxon>
    </lineage>
</organism>
<evidence type="ECO:0000256" key="4">
    <source>
        <dbReference type="ARBA" id="ARBA00019077"/>
    </source>
</evidence>
<evidence type="ECO:0000313" key="12">
    <source>
        <dbReference type="EMBL" id="KHQ54484.1"/>
    </source>
</evidence>
<dbReference type="PANTHER" id="PTHR42755:SF1">
    <property type="entry name" value="3-DEOXY-D-MANNO-OCTULOSONIC ACID TRANSFERASE, MITOCHONDRIAL-RELATED"/>
    <property type="match status" value="1"/>
</dbReference>
<evidence type="ECO:0000313" key="13">
    <source>
        <dbReference type="Proteomes" id="UP000030960"/>
    </source>
</evidence>
<dbReference type="InterPro" id="IPR038107">
    <property type="entry name" value="Glycos_transf_N_sf"/>
</dbReference>
<dbReference type="EMBL" id="JSUQ01000003">
    <property type="protein sequence ID" value="KHQ54484.1"/>
    <property type="molecule type" value="Genomic_DNA"/>
</dbReference>
<evidence type="ECO:0000256" key="5">
    <source>
        <dbReference type="ARBA" id="ARBA00022679"/>
    </source>
</evidence>
<feature type="site" description="Transition state stabilizer" evidence="9">
    <location>
        <position position="162"/>
    </location>
</feature>
<evidence type="ECO:0000256" key="1">
    <source>
        <dbReference type="ARBA" id="ARBA00003394"/>
    </source>
</evidence>
<reference evidence="12 13" key="1">
    <citation type="submission" date="2014-10" db="EMBL/GenBank/DDBJ databases">
        <title>Genome sequence of Ponticoccus sp. strain UMTAT08 isolated from clonal culture of toxic dinoflagellate Alexandrium tamiyavanichii.</title>
        <authorList>
            <person name="Gan H.Y."/>
            <person name="Muhd D.-D."/>
            <person name="Mohd Noor M.E."/>
            <person name="Yeong Y.S."/>
            <person name="Usup G."/>
        </authorList>
    </citation>
    <scope>NUCLEOTIDE SEQUENCE [LARGE SCALE GENOMIC DNA]</scope>
    <source>
        <strain evidence="12 13">UMTAT08</strain>
    </source>
</reference>
<evidence type="ECO:0000259" key="11">
    <source>
        <dbReference type="Pfam" id="PF04413"/>
    </source>
</evidence>
<name>A0A0B3SVL7_9RHOB</name>
<evidence type="ECO:0000256" key="10">
    <source>
        <dbReference type="RuleBase" id="RU365103"/>
    </source>
</evidence>
<keyword evidence="10" id="KW-0448">Lipopolysaccharide biosynthesis</keyword>
<evidence type="ECO:0000256" key="9">
    <source>
        <dbReference type="PIRSR" id="PIRSR639901-2"/>
    </source>
</evidence>
<comment type="pathway">
    <text evidence="2 10">Bacterial outer membrane biogenesis; LPS core biosynthesis.</text>
</comment>
<keyword evidence="13" id="KW-1185">Reference proteome</keyword>
<feature type="domain" description="3-deoxy-D-manno-octulosonic-acid transferase N-terminal" evidence="11">
    <location>
        <begin position="79"/>
        <end position="233"/>
    </location>
</feature>
<feature type="active site" description="Proton acceptor" evidence="8">
    <location>
        <position position="92"/>
    </location>
</feature>
<dbReference type="UniPathway" id="UPA00958"/>
<comment type="caution">
    <text evidence="12">The sequence shown here is derived from an EMBL/GenBank/DDBJ whole genome shotgun (WGS) entry which is preliminary data.</text>
</comment>
<keyword evidence="10" id="KW-1003">Cell membrane</keyword>
<dbReference type="Proteomes" id="UP000030960">
    <property type="component" value="Unassembled WGS sequence"/>
</dbReference>
<protein>
    <recommendedName>
        <fullName evidence="4 10">3-deoxy-D-manno-octulosonic acid transferase</fullName>
        <shortName evidence="10">Kdo transferase</shortName>
        <ecNumber evidence="3 10">2.4.99.12</ecNumber>
    </recommendedName>
    <alternativeName>
        <fullName evidence="6 10">Lipid IV(A) 3-deoxy-D-manno-octulosonic acid transferase</fullName>
    </alternativeName>
</protein>
<dbReference type="AlphaFoldDB" id="A0A0B3SVL7"/>
<dbReference type="GO" id="GO:0005886">
    <property type="term" value="C:plasma membrane"/>
    <property type="evidence" value="ECO:0007669"/>
    <property type="project" value="UniProtKB-SubCell"/>
</dbReference>
<dbReference type="InterPro" id="IPR007507">
    <property type="entry name" value="Glycos_transf_N"/>
</dbReference>
<dbReference type="Gene3D" id="3.40.50.11720">
    <property type="entry name" value="3-Deoxy-D-manno-octulosonic-acid transferase, N-terminal domain"/>
    <property type="match status" value="1"/>
</dbReference>
<proteinExistence type="inferred from homology"/>
<evidence type="ECO:0000256" key="6">
    <source>
        <dbReference type="ARBA" id="ARBA00031445"/>
    </source>
</evidence>
<evidence type="ECO:0000256" key="7">
    <source>
        <dbReference type="ARBA" id="ARBA00049183"/>
    </source>
</evidence>
<dbReference type="Pfam" id="PF04413">
    <property type="entry name" value="Glycos_transf_N"/>
    <property type="match status" value="1"/>
</dbReference>